<evidence type="ECO:0000313" key="3">
    <source>
        <dbReference type="Proteomes" id="UP000799779"/>
    </source>
</evidence>
<dbReference type="PANTHER" id="PTHR37781">
    <property type="entry name" value="TFIIH COMPLEX SUBUNIT"/>
    <property type="match status" value="1"/>
</dbReference>
<feature type="non-terminal residue" evidence="2">
    <location>
        <position position="1"/>
    </location>
</feature>
<keyword evidence="3" id="KW-1185">Reference proteome</keyword>
<reference evidence="2" key="1">
    <citation type="journal article" date="2020" name="Stud. Mycol.">
        <title>101 Dothideomycetes genomes: a test case for predicting lifestyles and emergence of pathogens.</title>
        <authorList>
            <person name="Haridas S."/>
            <person name="Albert R."/>
            <person name="Binder M."/>
            <person name="Bloem J."/>
            <person name="Labutti K."/>
            <person name="Salamov A."/>
            <person name="Andreopoulos B."/>
            <person name="Baker S."/>
            <person name="Barry K."/>
            <person name="Bills G."/>
            <person name="Bluhm B."/>
            <person name="Cannon C."/>
            <person name="Castanera R."/>
            <person name="Culley D."/>
            <person name="Daum C."/>
            <person name="Ezra D."/>
            <person name="Gonzalez J."/>
            <person name="Henrissat B."/>
            <person name="Kuo A."/>
            <person name="Liang C."/>
            <person name="Lipzen A."/>
            <person name="Lutzoni F."/>
            <person name="Magnuson J."/>
            <person name="Mondo S."/>
            <person name="Nolan M."/>
            <person name="Ohm R."/>
            <person name="Pangilinan J."/>
            <person name="Park H.-J."/>
            <person name="Ramirez L."/>
            <person name="Alfaro M."/>
            <person name="Sun H."/>
            <person name="Tritt A."/>
            <person name="Yoshinaga Y."/>
            <person name="Zwiers L.-H."/>
            <person name="Turgeon B."/>
            <person name="Goodwin S."/>
            <person name="Spatafora J."/>
            <person name="Crous P."/>
            <person name="Grigoriev I."/>
        </authorList>
    </citation>
    <scope>NUCLEOTIDE SEQUENCE</scope>
    <source>
        <strain evidence="2">CBS 123094</strain>
    </source>
</reference>
<name>A0A6A5X052_9PLEO</name>
<dbReference type="GO" id="GO:0005675">
    <property type="term" value="C:transcription factor TFIIH holo complex"/>
    <property type="evidence" value="ECO:0007669"/>
    <property type="project" value="TreeGrafter"/>
</dbReference>
<dbReference type="InterPro" id="IPR031349">
    <property type="entry name" value="Tfb6"/>
</dbReference>
<proteinExistence type="predicted"/>
<feature type="region of interest" description="Disordered" evidence="1">
    <location>
        <begin position="193"/>
        <end position="226"/>
    </location>
</feature>
<feature type="compositionally biased region" description="Basic and acidic residues" evidence="1">
    <location>
        <begin position="193"/>
        <end position="206"/>
    </location>
</feature>
<protein>
    <submittedName>
        <fullName evidence="2">Uncharacterized protein</fullName>
    </submittedName>
</protein>
<dbReference type="Pfam" id="PF17110">
    <property type="entry name" value="TFB6"/>
    <property type="match status" value="1"/>
</dbReference>
<feature type="non-terminal residue" evidence="2">
    <location>
        <position position="258"/>
    </location>
</feature>
<organism evidence="2 3">
    <name type="scientific">Amniculicola lignicola CBS 123094</name>
    <dbReference type="NCBI Taxonomy" id="1392246"/>
    <lineage>
        <taxon>Eukaryota</taxon>
        <taxon>Fungi</taxon>
        <taxon>Dikarya</taxon>
        <taxon>Ascomycota</taxon>
        <taxon>Pezizomycotina</taxon>
        <taxon>Dothideomycetes</taxon>
        <taxon>Pleosporomycetidae</taxon>
        <taxon>Pleosporales</taxon>
        <taxon>Amniculicolaceae</taxon>
        <taxon>Amniculicola</taxon>
    </lineage>
</organism>
<dbReference type="EMBL" id="ML977559">
    <property type="protein sequence ID" value="KAF2006479.1"/>
    <property type="molecule type" value="Genomic_DNA"/>
</dbReference>
<feature type="compositionally biased region" description="Acidic residues" evidence="1">
    <location>
        <begin position="207"/>
        <end position="223"/>
    </location>
</feature>
<dbReference type="Proteomes" id="UP000799779">
    <property type="component" value="Unassembled WGS sequence"/>
</dbReference>
<evidence type="ECO:0000313" key="2">
    <source>
        <dbReference type="EMBL" id="KAF2006479.1"/>
    </source>
</evidence>
<gene>
    <name evidence="2" type="ORF">P154DRAFT_406516</name>
</gene>
<accession>A0A6A5X052</accession>
<sequence>SPLPTPRSKPLKPGGVRESELIQYLDGMILGIKRRWAKRMFKDSETGPGRGNKGYEAKGYKGFGEVVKDVEEAVDIVWVSGSPNLQIPYLLNIALLVVEILPDFPPAPQSTFLILDKLDHAFTSLLQGKDSETGEPLPGFDNGRRVNTTEKVRLKSLVERTRITAIKVLSGNENVDEEQMGEDDLLTDEDTVMRDSRPDDTVKFEGFDDFDDDDDEGVDGNGEDDPRKEWHVMKIYENTLGELGDVLGGSPIGIITDE</sequence>
<dbReference type="OrthoDB" id="5420410at2759"/>
<evidence type="ECO:0000256" key="1">
    <source>
        <dbReference type="SAM" id="MobiDB-lite"/>
    </source>
</evidence>
<dbReference type="PANTHER" id="PTHR37781:SF1">
    <property type="entry name" value="ADR380WP"/>
    <property type="match status" value="1"/>
</dbReference>
<dbReference type="AlphaFoldDB" id="A0A6A5X052"/>